<feature type="compositionally biased region" description="Basic and acidic residues" evidence="1">
    <location>
        <begin position="243"/>
        <end position="263"/>
    </location>
</feature>
<dbReference type="EMBL" id="JASSZA010000019">
    <property type="protein sequence ID" value="KAK2087611.1"/>
    <property type="molecule type" value="Genomic_DNA"/>
</dbReference>
<accession>A0ABQ9TS60</accession>
<evidence type="ECO:0000313" key="2">
    <source>
        <dbReference type="EMBL" id="KAK2087611.1"/>
    </source>
</evidence>
<name>A0ABQ9TS60_SAGOE</name>
<protein>
    <submittedName>
        <fullName evidence="2">Uncharacterized protein</fullName>
    </submittedName>
</protein>
<gene>
    <name evidence="2" type="ORF">P7K49_033518</name>
</gene>
<feature type="compositionally biased region" description="Basic and acidic residues" evidence="1">
    <location>
        <begin position="226"/>
        <end position="236"/>
    </location>
</feature>
<comment type="caution">
    <text evidence="2">The sequence shown here is derived from an EMBL/GenBank/DDBJ whole genome shotgun (WGS) entry which is preliminary data.</text>
</comment>
<feature type="region of interest" description="Disordered" evidence="1">
    <location>
        <begin position="70"/>
        <end position="263"/>
    </location>
</feature>
<feature type="region of interest" description="Disordered" evidence="1">
    <location>
        <begin position="1"/>
        <end position="21"/>
    </location>
</feature>
<dbReference type="Proteomes" id="UP001266305">
    <property type="component" value="Unassembled WGS sequence"/>
</dbReference>
<keyword evidence="3" id="KW-1185">Reference proteome</keyword>
<evidence type="ECO:0000256" key="1">
    <source>
        <dbReference type="SAM" id="MobiDB-lite"/>
    </source>
</evidence>
<feature type="compositionally biased region" description="Gly residues" evidence="1">
    <location>
        <begin position="214"/>
        <end position="224"/>
    </location>
</feature>
<reference evidence="2 3" key="1">
    <citation type="submission" date="2023-05" db="EMBL/GenBank/DDBJ databases">
        <title>B98-5 Cell Line De Novo Hybrid Assembly: An Optical Mapping Approach.</title>
        <authorList>
            <person name="Kananen K."/>
            <person name="Auerbach J.A."/>
            <person name="Kautto E."/>
            <person name="Blachly J.S."/>
        </authorList>
    </citation>
    <scope>NUCLEOTIDE SEQUENCE [LARGE SCALE GENOMIC DNA]</scope>
    <source>
        <strain evidence="2">B95-8</strain>
        <tissue evidence="2">Cell line</tissue>
    </source>
</reference>
<evidence type="ECO:0000313" key="3">
    <source>
        <dbReference type="Proteomes" id="UP001266305"/>
    </source>
</evidence>
<organism evidence="2 3">
    <name type="scientific">Saguinus oedipus</name>
    <name type="common">Cotton-top tamarin</name>
    <name type="synonym">Oedipomidas oedipus</name>
    <dbReference type="NCBI Taxonomy" id="9490"/>
    <lineage>
        <taxon>Eukaryota</taxon>
        <taxon>Metazoa</taxon>
        <taxon>Chordata</taxon>
        <taxon>Craniata</taxon>
        <taxon>Vertebrata</taxon>
        <taxon>Euteleostomi</taxon>
        <taxon>Mammalia</taxon>
        <taxon>Eutheria</taxon>
        <taxon>Euarchontoglires</taxon>
        <taxon>Primates</taxon>
        <taxon>Haplorrhini</taxon>
        <taxon>Platyrrhini</taxon>
        <taxon>Cebidae</taxon>
        <taxon>Callitrichinae</taxon>
        <taxon>Saguinus</taxon>
    </lineage>
</organism>
<sequence length="263" mass="27646">MEQQLGAAYSQLKVQHRPGIHQQRPAEGDFWLLGAPPVLSGSLFPASGTPNYPNSRMSPIIVTAEAVVRTGSGSPREGGGEEHNSTNPKATLARTGPIESQGREDPALCRPGPFPSRLALGPRTPPPWVEPGRDGTRVSVSDARPSGSIRGVGRPPHLSRSGPSPLLSRGGRAWGGAWRAEAGPAPGAQSLGRRRRDGRSRGPGMSQVSRGRGLEGAGSGGRGRGQLRERGEEKPVRGGGAGDRFRDCIVGVGRRENRGVLPR</sequence>
<proteinExistence type="predicted"/>
<feature type="compositionally biased region" description="Low complexity" evidence="1">
    <location>
        <begin position="153"/>
        <end position="188"/>
    </location>
</feature>